<dbReference type="HOGENOM" id="CLU_175999_0_0_2"/>
<proteinExistence type="predicted"/>
<dbReference type="PROSITE" id="PS50093">
    <property type="entry name" value="PKD"/>
    <property type="match status" value="1"/>
</dbReference>
<dbReference type="Gene3D" id="2.60.40.10">
    <property type="entry name" value="Immunoglobulins"/>
    <property type="match status" value="1"/>
</dbReference>
<gene>
    <name evidence="2" type="ORF">MSBR2_0875</name>
</gene>
<dbReference type="InterPro" id="IPR022409">
    <property type="entry name" value="PKD/Chitinase_dom"/>
</dbReference>
<dbReference type="Proteomes" id="UP000033079">
    <property type="component" value="Chromosome"/>
</dbReference>
<dbReference type="Pfam" id="PF18911">
    <property type="entry name" value="PKD_4"/>
    <property type="match status" value="1"/>
</dbReference>
<dbReference type="PATRIC" id="fig|1434106.5.peg.1107"/>
<dbReference type="InterPro" id="IPR000601">
    <property type="entry name" value="PKD_dom"/>
</dbReference>
<dbReference type="SMART" id="SM00089">
    <property type="entry name" value="PKD"/>
    <property type="match status" value="1"/>
</dbReference>
<accession>A0A0E3LPZ7</accession>
<dbReference type="SUPFAM" id="SSF49299">
    <property type="entry name" value="PKD domain"/>
    <property type="match status" value="1"/>
</dbReference>
<dbReference type="AlphaFoldDB" id="A0A0E3LPZ7"/>
<name>A0A0E3LPZ7_METBA</name>
<dbReference type="InterPro" id="IPR013783">
    <property type="entry name" value="Ig-like_fold"/>
</dbReference>
<dbReference type="InterPro" id="IPR035986">
    <property type="entry name" value="PKD_dom_sf"/>
</dbReference>
<dbReference type="CDD" id="cd00146">
    <property type="entry name" value="PKD"/>
    <property type="match status" value="1"/>
</dbReference>
<dbReference type="KEGG" id="mbar:MSBR2_0875"/>
<dbReference type="EMBL" id="CP009530">
    <property type="protein sequence ID" value="AKB57391.1"/>
    <property type="molecule type" value="Genomic_DNA"/>
</dbReference>
<evidence type="ECO:0000313" key="3">
    <source>
        <dbReference type="Proteomes" id="UP000033079"/>
    </source>
</evidence>
<sequence>MKIQFYDTSTGSPTSWKWDFGDGSKSYHQNPTHKYSKAGVYMVSLTVKNAKGSNTKTISGYIKVQ</sequence>
<evidence type="ECO:0000313" key="2">
    <source>
        <dbReference type="EMBL" id="AKB57391.1"/>
    </source>
</evidence>
<protein>
    <submittedName>
        <fullName evidence="2">Chitin binding protein</fullName>
    </submittedName>
</protein>
<evidence type="ECO:0000259" key="1">
    <source>
        <dbReference type="PROSITE" id="PS50093"/>
    </source>
</evidence>
<reference evidence="2 3" key="1">
    <citation type="submission" date="2014-07" db="EMBL/GenBank/DDBJ databases">
        <title>Methanogenic archaea and the global carbon cycle.</title>
        <authorList>
            <person name="Henriksen J.R."/>
            <person name="Luke J."/>
            <person name="Reinhart S."/>
            <person name="Benedict M.N."/>
            <person name="Youngblut N.D."/>
            <person name="Metcalf M.E."/>
            <person name="Whitaker R.J."/>
            <person name="Metcalf W.W."/>
        </authorList>
    </citation>
    <scope>NUCLEOTIDE SEQUENCE [LARGE SCALE GENOMIC DNA]</scope>
    <source>
        <strain evidence="2 3">227</strain>
    </source>
</reference>
<dbReference type="FunFam" id="2.60.40.10:FF:000270">
    <property type="entry name" value="Cell surface protein"/>
    <property type="match status" value="1"/>
</dbReference>
<feature type="domain" description="PKD" evidence="1">
    <location>
        <begin position="1"/>
        <end position="65"/>
    </location>
</feature>
<organism evidence="2 3">
    <name type="scientific">Methanosarcina barkeri 227</name>
    <dbReference type="NCBI Taxonomy" id="1434106"/>
    <lineage>
        <taxon>Archaea</taxon>
        <taxon>Methanobacteriati</taxon>
        <taxon>Methanobacteriota</taxon>
        <taxon>Stenosarchaea group</taxon>
        <taxon>Methanomicrobia</taxon>
        <taxon>Methanosarcinales</taxon>
        <taxon>Methanosarcinaceae</taxon>
        <taxon>Methanosarcina</taxon>
    </lineage>
</organism>